<comment type="subcellular location">
    <subcellularLocation>
        <location evidence="1">Cell membrane</location>
        <topology evidence="1">Multi-pass membrane protein</topology>
    </subcellularLocation>
</comment>
<evidence type="ECO:0000256" key="3">
    <source>
        <dbReference type="ARBA" id="ARBA00022676"/>
    </source>
</evidence>
<keyword evidence="10" id="KW-1185">Reference proteome</keyword>
<evidence type="ECO:0000256" key="4">
    <source>
        <dbReference type="ARBA" id="ARBA00022679"/>
    </source>
</evidence>
<keyword evidence="4" id="KW-0808">Transferase</keyword>
<dbReference type="RefSeq" id="WP_014099132.1">
    <property type="nucleotide sequence ID" value="NC_016024.1"/>
</dbReference>
<evidence type="ECO:0000256" key="2">
    <source>
        <dbReference type="ARBA" id="ARBA00022475"/>
    </source>
</evidence>
<protein>
    <recommendedName>
        <fullName evidence="11">Glycosyltransferase RgtA/B/C/D-like domain-containing protein</fullName>
    </recommendedName>
</protein>
<organism evidence="9 10">
    <name type="scientific">Chloracidobacterium thermophilum (strain B)</name>
    <dbReference type="NCBI Taxonomy" id="981222"/>
    <lineage>
        <taxon>Bacteria</taxon>
        <taxon>Pseudomonadati</taxon>
        <taxon>Acidobacteriota</taxon>
        <taxon>Terriglobia</taxon>
        <taxon>Terriglobales</taxon>
        <taxon>Acidobacteriaceae</taxon>
        <taxon>Chloracidobacterium</taxon>
    </lineage>
</organism>
<dbReference type="HOGENOM" id="CLU_490742_0_0_0"/>
<dbReference type="AlphaFoldDB" id="G2LFJ3"/>
<evidence type="ECO:0000256" key="8">
    <source>
        <dbReference type="SAM" id="Phobius"/>
    </source>
</evidence>
<feature type="transmembrane region" description="Helical" evidence="8">
    <location>
        <begin position="83"/>
        <end position="104"/>
    </location>
</feature>
<feature type="transmembrane region" description="Helical" evidence="8">
    <location>
        <begin position="368"/>
        <end position="386"/>
    </location>
</feature>
<dbReference type="PANTHER" id="PTHR33908:SF11">
    <property type="entry name" value="MEMBRANE PROTEIN"/>
    <property type="match status" value="1"/>
</dbReference>
<dbReference type="InterPro" id="IPR050297">
    <property type="entry name" value="LipidA_mod_glycosyltrf_83"/>
</dbReference>
<dbReference type="PANTHER" id="PTHR33908">
    <property type="entry name" value="MANNOSYLTRANSFERASE YKCB-RELATED"/>
    <property type="match status" value="1"/>
</dbReference>
<feature type="transmembrane region" description="Helical" evidence="8">
    <location>
        <begin position="163"/>
        <end position="191"/>
    </location>
</feature>
<feature type="transmembrane region" description="Helical" evidence="8">
    <location>
        <begin position="111"/>
        <end position="130"/>
    </location>
</feature>
<dbReference type="GO" id="GO:0005886">
    <property type="term" value="C:plasma membrane"/>
    <property type="evidence" value="ECO:0007669"/>
    <property type="project" value="UniProtKB-SubCell"/>
</dbReference>
<name>G2LFJ3_CHLTF</name>
<accession>G2LFJ3</accession>
<evidence type="ECO:0000256" key="7">
    <source>
        <dbReference type="ARBA" id="ARBA00023136"/>
    </source>
</evidence>
<feature type="transmembrane region" description="Helical" evidence="8">
    <location>
        <begin position="203"/>
        <end position="222"/>
    </location>
</feature>
<dbReference type="Proteomes" id="UP000006791">
    <property type="component" value="Chromosome 1"/>
</dbReference>
<keyword evidence="2" id="KW-1003">Cell membrane</keyword>
<gene>
    <name evidence="9" type="ordered locus">Cabther_A0637</name>
</gene>
<keyword evidence="6 8" id="KW-1133">Transmembrane helix</keyword>
<feature type="transmembrane region" description="Helical" evidence="8">
    <location>
        <begin position="263"/>
        <end position="289"/>
    </location>
</feature>
<dbReference type="KEGG" id="ctm:Cabther_A0637"/>
<evidence type="ECO:0000256" key="1">
    <source>
        <dbReference type="ARBA" id="ARBA00004651"/>
    </source>
</evidence>
<reference evidence="9 10" key="1">
    <citation type="journal article" date="2012" name="Environ. Microbiol.">
        <title>Complete genome of Candidatus Chloracidobacterium thermophilum, a chlorophyll-based photoheterotroph belonging to the phylum Acidobacteria.</title>
        <authorList>
            <person name="Garcia Costas A.M."/>
            <person name="Liu Z."/>
            <person name="Tomsho L.P."/>
            <person name="Schuster S.C."/>
            <person name="Ward D.M."/>
            <person name="Bryant D.A."/>
        </authorList>
    </citation>
    <scope>NUCLEOTIDE SEQUENCE [LARGE SCALE GENOMIC DNA]</scope>
    <source>
        <strain evidence="9 10">B</strain>
    </source>
</reference>
<evidence type="ECO:0000256" key="5">
    <source>
        <dbReference type="ARBA" id="ARBA00022692"/>
    </source>
</evidence>
<sequence length="522" mass="57595">MWFIAPGSALIGGLTLAWVYAHGWTNLYGDGQAHLAIARKLVDVPPGTTWWERYMQLGSPWLPLPHVLAAPLALSDTLWRTGLAGSLISCLAFVAAATVVFQLTAALTRSLPAALVAWLAFALNPSLLYIQTTPLTEPLFLATWLGSAWWMHDWTPRGRRDRLVLAALCTLGALLTRYEGWILLPAGTLWVLWSSPRRGWARLADVGLWTGIVGAGVGYWLWHNWAIYGRPLEFLEGTYSARGYFARHRDELSYLSFVVGQPLYAGLVLAVTVVICATPATTLLGLLGLAGQAVTAFRTRWLDMPTLAVLGWLWLPPLFTGYSLYSGNIQIYPLFLNNRYGLVALPALAVGIGLGVAYLQARFPKQPVWVAVGVGLVCVGQSLWWLRDGVYQLAVFQEAYRVQFTSLGRERRALAQFLRSQPAFRSLLVQPSGGCVALFAGELSSVIAQGGLSYAHILHEGRAEWHSLEKSIPSTVTWLVVGRGDELERKLQQQPAGYEDFTPVWVSEQGTFRVLCRNRPAP</sequence>
<dbReference type="OrthoDB" id="9810303at2"/>
<proteinExistence type="predicted"/>
<feature type="transmembrane region" description="Helical" evidence="8">
    <location>
        <begin position="340"/>
        <end position="361"/>
    </location>
</feature>
<dbReference type="GO" id="GO:0016763">
    <property type="term" value="F:pentosyltransferase activity"/>
    <property type="evidence" value="ECO:0007669"/>
    <property type="project" value="TreeGrafter"/>
</dbReference>
<evidence type="ECO:0000313" key="9">
    <source>
        <dbReference type="EMBL" id="AEP11394.1"/>
    </source>
</evidence>
<evidence type="ECO:0000313" key="10">
    <source>
        <dbReference type="Proteomes" id="UP000006791"/>
    </source>
</evidence>
<keyword evidence="5 8" id="KW-0812">Transmembrane</keyword>
<evidence type="ECO:0008006" key="11">
    <source>
        <dbReference type="Google" id="ProtNLM"/>
    </source>
</evidence>
<dbReference type="EMBL" id="CP002514">
    <property type="protein sequence ID" value="AEP11394.1"/>
    <property type="molecule type" value="Genomic_DNA"/>
</dbReference>
<dbReference type="GO" id="GO:0009103">
    <property type="term" value="P:lipopolysaccharide biosynthetic process"/>
    <property type="evidence" value="ECO:0007669"/>
    <property type="project" value="UniProtKB-ARBA"/>
</dbReference>
<keyword evidence="3" id="KW-0328">Glycosyltransferase</keyword>
<evidence type="ECO:0000256" key="6">
    <source>
        <dbReference type="ARBA" id="ARBA00022989"/>
    </source>
</evidence>
<keyword evidence="7 8" id="KW-0472">Membrane</keyword>